<reference evidence="16 17" key="1">
    <citation type="journal article" date="2012" name="J. Bacteriol.">
        <title>Genome sequence of an alkane-degrading bacterium, Alcanivorax pacificus type strain W11-5, isolated from deep sea sediment.</title>
        <authorList>
            <person name="Lai Q."/>
            <person name="Shao Z."/>
        </authorList>
    </citation>
    <scope>NUCLEOTIDE SEQUENCE [LARGE SCALE GENOMIC DNA]</scope>
    <source>
        <strain evidence="16 17">W11-5</strain>
    </source>
</reference>
<dbReference type="HOGENOM" id="CLU_006515_7_0_6"/>
<dbReference type="SMART" id="SM00488">
    <property type="entry name" value="DEXDc2"/>
    <property type="match status" value="1"/>
</dbReference>
<dbReference type="Pfam" id="PF13307">
    <property type="entry name" value="Helicase_C_2"/>
    <property type="match status" value="1"/>
</dbReference>
<dbReference type="PROSITE" id="PS51194">
    <property type="entry name" value="HELICASE_CTER"/>
    <property type="match status" value="1"/>
</dbReference>
<dbReference type="InterPro" id="IPR006555">
    <property type="entry name" value="ATP-dep_Helicase_C"/>
</dbReference>
<dbReference type="InterPro" id="IPR011545">
    <property type="entry name" value="DEAD/DEAH_box_helicase_dom"/>
</dbReference>
<dbReference type="GO" id="GO:0051539">
    <property type="term" value="F:4 iron, 4 sulfur cluster binding"/>
    <property type="evidence" value="ECO:0007669"/>
    <property type="project" value="UniProtKB-KW"/>
</dbReference>
<dbReference type="Pfam" id="PF06733">
    <property type="entry name" value="DEAD_2"/>
    <property type="match status" value="1"/>
</dbReference>
<keyword evidence="7" id="KW-0067">ATP-binding</keyword>
<evidence type="ECO:0000256" key="12">
    <source>
        <dbReference type="ARBA" id="ARBA00023235"/>
    </source>
</evidence>
<keyword evidence="12" id="KW-0413">Isomerase</keyword>
<evidence type="ECO:0000256" key="1">
    <source>
        <dbReference type="ARBA" id="ARBA00022485"/>
    </source>
</evidence>
<dbReference type="SUPFAM" id="SSF52540">
    <property type="entry name" value="P-loop containing nucleoside triphosphate hydrolases"/>
    <property type="match status" value="1"/>
</dbReference>
<dbReference type="PANTHER" id="PTHR11472">
    <property type="entry name" value="DNA REPAIR DEAD HELICASE RAD3/XP-D SUBFAMILY MEMBER"/>
    <property type="match status" value="1"/>
</dbReference>
<dbReference type="GO" id="GO:0005524">
    <property type="term" value="F:ATP binding"/>
    <property type="evidence" value="ECO:0007669"/>
    <property type="project" value="UniProtKB-KW"/>
</dbReference>
<evidence type="ECO:0000256" key="11">
    <source>
        <dbReference type="ARBA" id="ARBA00023204"/>
    </source>
</evidence>
<dbReference type="InterPro" id="IPR001650">
    <property type="entry name" value="Helicase_C-like"/>
</dbReference>
<dbReference type="OrthoDB" id="9765586at2"/>
<evidence type="ECO:0000256" key="2">
    <source>
        <dbReference type="ARBA" id="ARBA00022723"/>
    </source>
</evidence>
<dbReference type="InterPro" id="IPR045028">
    <property type="entry name" value="DinG/Rad3-like"/>
</dbReference>
<dbReference type="SMART" id="SM00491">
    <property type="entry name" value="HELICc2"/>
    <property type="match status" value="1"/>
</dbReference>
<dbReference type="InterPro" id="IPR014013">
    <property type="entry name" value="Helic_SF1/SF2_ATP-bd_DinG/Rad3"/>
</dbReference>
<evidence type="ECO:0000259" key="15">
    <source>
        <dbReference type="PROSITE" id="PS51194"/>
    </source>
</evidence>
<keyword evidence="8" id="KW-0408">Iron</keyword>
<dbReference type="KEGG" id="apac:S7S_15090"/>
<dbReference type="Gene3D" id="1.10.30.20">
    <property type="entry name" value="Bacterial XPD DNA helicase, FeS cluster domain"/>
    <property type="match status" value="1"/>
</dbReference>
<dbReference type="PROSITE" id="PS51193">
    <property type="entry name" value="HELICASE_ATP_BIND_2"/>
    <property type="match status" value="1"/>
</dbReference>
<evidence type="ECO:0000259" key="14">
    <source>
        <dbReference type="PROSITE" id="PS51193"/>
    </source>
</evidence>
<evidence type="ECO:0000256" key="4">
    <source>
        <dbReference type="ARBA" id="ARBA00022763"/>
    </source>
</evidence>
<feature type="domain" description="Helicase C-terminal" evidence="15">
    <location>
        <begin position="597"/>
        <end position="760"/>
    </location>
</feature>
<protein>
    <submittedName>
        <fullName evidence="16">Helicase c2</fullName>
    </submittedName>
</protein>
<dbReference type="GO" id="GO:0006281">
    <property type="term" value="P:DNA repair"/>
    <property type="evidence" value="ECO:0007669"/>
    <property type="project" value="UniProtKB-KW"/>
</dbReference>
<keyword evidence="17" id="KW-1185">Reference proteome</keyword>
<feature type="domain" description="Helicase ATP-binding" evidence="14">
    <location>
        <begin position="175"/>
        <end position="443"/>
    </location>
</feature>
<keyword evidence="5" id="KW-0378">Hydrolase</keyword>
<evidence type="ECO:0000313" key="17">
    <source>
        <dbReference type="Proteomes" id="UP000006764"/>
    </source>
</evidence>
<dbReference type="GO" id="GO:0003677">
    <property type="term" value="F:DNA binding"/>
    <property type="evidence" value="ECO:0007669"/>
    <property type="project" value="UniProtKB-KW"/>
</dbReference>
<keyword evidence="4" id="KW-0227">DNA damage</keyword>
<dbReference type="GO" id="GO:0003678">
    <property type="term" value="F:DNA helicase activity"/>
    <property type="evidence" value="ECO:0007669"/>
    <property type="project" value="InterPro"/>
</dbReference>
<evidence type="ECO:0000313" key="16">
    <source>
        <dbReference type="EMBL" id="AJD49430.1"/>
    </source>
</evidence>
<keyword evidence="9" id="KW-0411">Iron-sulfur</keyword>
<accession>A0A0B4XRP2</accession>
<dbReference type="InterPro" id="IPR027417">
    <property type="entry name" value="P-loop_NTPase"/>
</dbReference>
<dbReference type="InterPro" id="IPR011604">
    <property type="entry name" value="PDDEXK-like_dom_sf"/>
</dbReference>
<dbReference type="Gene3D" id="1.10.275.40">
    <property type="match status" value="1"/>
</dbReference>
<dbReference type="InterPro" id="IPR010614">
    <property type="entry name" value="RAD3-like_helicase_DEAD"/>
</dbReference>
<dbReference type="EMBL" id="CP004387">
    <property type="protein sequence ID" value="AJD49430.1"/>
    <property type="molecule type" value="Genomic_DNA"/>
</dbReference>
<keyword evidence="10" id="KW-0238">DNA-binding</keyword>
<keyword evidence="2" id="KW-0479">Metal-binding</keyword>
<dbReference type="Gene3D" id="3.90.320.10">
    <property type="match status" value="1"/>
</dbReference>
<dbReference type="Pfam" id="PF00270">
    <property type="entry name" value="DEAD"/>
    <property type="match status" value="1"/>
</dbReference>
<organism evidence="16 17">
    <name type="scientific">Isoalcanivorax pacificus W11-5</name>
    <dbReference type="NCBI Taxonomy" id="391936"/>
    <lineage>
        <taxon>Bacteria</taxon>
        <taxon>Pseudomonadati</taxon>
        <taxon>Pseudomonadota</taxon>
        <taxon>Gammaproteobacteria</taxon>
        <taxon>Oceanospirillales</taxon>
        <taxon>Alcanivoracaceae</taxon>
        <taxon>Isoalcanivorax</taxon>
    </lineage>
</organism>
<comment type="similarity">
    <text evidence="13">Belongs to the helicase family. DinG subfamily.</text>
</comment>
<dbReference type="PANTHER" id="PTHR11472:SF34">
    <property type="entry name" value="REGULATOR OF TELOMERE ELONGATION HELICASE 1"/>
    <property type="match status" value="1"/>
</dbReference>
<dbReference type="AlphaFoldDB" id="A0A0B4XRP2"/>
<dbReference type="Gene3D" id="3.40.50.300">
    <property type="entry name" value="P-loop containing nucleotide triphosphate hydrolases"/>
    <property type="match status" value="2"/>
</dbReference>
<keyword evidence="6 16" id="KW-0347">Helicase</keyword>
<dbReference type="Proteomes" id="UP000006764">
    <property type="component" value="Chromosome"/>
</dbReference>
<keyword evidence="3" id="KW-0547">Nucleotide-binding</keyword>
<evidence type="ECO:0000256" key="6">
    <source>
        <dbReference type="ARBA" id="ARBA00022806"/>
    </source>
</evidence>
<evidence type="ECO:0000256" key="7">
    <source>
        <dbReference type="ARBA" id="ARBA00022840"/>
    </source>
</evidence>
<dbReference type="GO" id="GO:0046872">
    <property type="term" value="F:metal ion binding"/>
    <property type="evidence" value="ECO:0007669"/>
    <property type="project" value="UniProtKB-KW"/>
</dbReference>
<name>A0A0B4XRP2_9GAMM</name>
<evidence type="ECO:0000256" key="3">
    <source>
        <dbReference type="ARBA" id="ARBA00022741"/>
    </source>
</evidence>
<evidence type="ECO:0000256" key="8">
    <source>
        <dbReference type="ARBA" id="ARBA00023004"/>
    </source>
</evidence>
<dbReference type="InterPro" id="IPR006554">
    <property type="entry name" value="Helicase-like_DEXD_c2"/>
</dbReference>
<dbReference type="GO" id="GO:0016818">
    <property type="term" value="F:hydrolase activity, acting on acid anhydrides, in phosphorus-containing anhydrides"/>
    <property type="evidence" value="ECO:0007669"/>
    <property type="project" value="InterPro"/>
</dbReference>
<evidence type="ECO:0000256" key="5">
    <source>
        <dbReference type="ARBA" id="ARBA00022801"/>
    </source>
</evidence>
<keyword evidence="1" id="KW-0004">4Fe-4S</keyword>
<dbReference type="STRING" id="391936.S7S_15090"/>
<sequence>MNTPRYTVAVRSLCEFTAKTGDIDLRFTPSPSAQEGMLGHQTVAARRPPHYETEIALEATFGCLLVRGRADGYDAELNQLEEIKTHRGDLARVPDNHRALHWAQLYLYGAMLCEARNLASLTVALVYFDVSIQQETVFREQMTREALQALFSEHCARFLLWAEQELQHRETRDEALRALTFPYPFRTGQRPLAEQVYRTFDRGHALLAQAPTGIGKTLGTLFPALKALPTQPLDKLFFLTAKTPGRQLALDAVQTLSEHSEAMPLRTLELVAREKRCEHPGKACHGDACPLARGFYDRLPAARQAAVEAGFLDQSRLREIALTHEVCPYYLGQELTRWCDVIVGDYNYYFDFNALLHGLTQQNSWRVGLLIDEAHNLVDRARGMYSVTLPQARLEALLHDVPAALRRPLAGMLHQWQRLNAQHWSQDAERDEEQDARYQVLNEPPEEFINALQGAVYAISEHRNAHPTQQHAALLDFYFEASKFCRVAELADDCFMTDLTLTRGQPSRLDDPDGLQGDLYLRNLVPASLLASRFDTAHASVLFSATLSPDRYYRDLLGLPTDTPWVDIPAPFSASQLQVSIVRCSTRFRHRARSVKPIVDLIARQFADRPGNYLAFFSSFDYLEQVATALHRRHPDIPLAKQSRRMNEPERQAFLDRFTLRSQQVEFAVLGGAFGEGIDLPGSRLIGTFIATLGMPQLNPVNEQMRERLQRLFGNSAPGSDIGHDYTYHYPGLQKVVQAAGRVIRTPQDTGVVYLIDDRFSHPGTRALLPAWWAL</sequence>
<dbReference type="RefSeq" id="WP_008733620.1">
    <property type="nucleotide sequence ID" value="NZ_CP004387.1"/>
</dbReference>
<dbReference type="InterPro" id="IPR042493">
    <property type="entry name" value="XPD_DNA_FeS"/>
</dbReference>
<evidence type="ECO:0000256" key="10">
    <source>
        <dbReference type="ARBA" id="ARBA00023125"/>
    </source>
</evidence>
<evidence type="ECO:0000256" key="9">
    <source>
        <dbReference type="ARBA" id="ARBA00023014"/>
    </source>
</evidence>
<proteinExistence type="inferred from homology"/>
<keyword evidence="11" id="KW-0234">DNA repair</keyword>
<gene>
    <name evidence="16" type="ORF">S7S_15090</name>
</gene>
<evidence type="ECO:0000256" key="13">
    <source>
        <dbReference type="ARBA" id="ARBA00038058"/>
    </source>
</evidence>